<evidence type="ECO:0000259" key="11">
    <source>
        <dbReference type="PROSITE" id="PS51821"/>
    </source>
</evidence>
<dbReference type="InterPro" id="IPR038491">
    <property type="entry name" value="Velvet_dom_sf"/>
</dbReference>
<dbReference type="eggNOG" id="ENOG502QVY9">
    <property type="taxonomic scope" value="Eukaryota"/>
</dbReference>
<dbReference type="GO" id="GO:0005634">
    <property type="term" value="C:nucleus"/>
    <property type="evidence" value="ECO:0007669"/>
    <property type="project" value="UniProtKB-SubCell"/>
</dbReference>
<evidence type="ECO:0000256" key="4">
    <source>
        <dbReference type="ARBA" id="ARBA00023015"/>
    </source>
</evidence>
<comment type="subcellular location">
    <subcellularLocation>
        <location evidence="2">Cytoplasm</location>
    </subcellularLocation>
    <subcellularLocation>
        <location evidence="1">Nucleus</location>
    </subcellularLocation>
</comment>
<dbReference type="GO" id="GO:0016301">
    <property type="term" value="F:kinase activity"/>
    <property type="evidence" value="ECO:0007669"/>
    <property type="project" value="UniProtKB-KW"/>
</dbReference>
<feature type="compositionally biased region" description="Pro residues" evidence="10">
    <location>
        <begin position="326"/>
        <end position="339"/>
    </location>
</feature>
<dbReference type="InterPro" id="IPR021740">
    <property type="entry name" value="Velvet"/>
</dbReference>
<evidence type="ECO:0000256" key="2">
    <source>
        <dbReference type="ARBA" id="ARBA00004496"/>
    </source>
</evidence>
<dbReference type="AlphaFoldDB" id="A0A093V176"/>
<evidence type="ECO:0000256" key="6">
    <source>
        <dbReference type="ARBA" id="ARBA00023242"/>
    </source>
</evidence>
<dbReference type="FunFam" id="2.60.40.3960:FF:000001">
    <property type="entry name" value="Sexual development activator VeA"/>
    <property type="match status" value="1"/>
</dbReference>
<feature type="region of interest" description="Disordered" evidence="10">
    <location>
        <begin position="237"/>
        <end position="468"/>
    </location>
</feature>
<keyword evidence="12" id="KW-0808">Transferase</keyword>
<dbReference type="GO" id="GO:0051176">
    <property type="term" value="P:positive regulation of sulfur metabolic process"/>
    <property type="evidence" value="ECO:0007669"/>
    <property type="project" value="UniProtKB-ARBA"/>
</dbReference>
<evidence type="ECO:0000256" key="9">
    <source>
        <dbReference type="ARBA" id="ARBA00043152"/>
    </source>
</evidence>
<keyword evidence="4" id="KW-0805">Transcription regulation</keyword>
<evidence type="ECO:0000256" key="8">
    <source>
        <dbReference type="ARBA" id="ARBA00041053"/>
    </source>
</evidence>
<evidence type="ECO:0000256" key="5">
    <source>
        <dbReference type="ARBA" id="ARBA00023163"/>
    </source>
</evidence>
<feature type="compositionally biased region" description="Low complexity" evidence="10">
    <location>
        <begin position="458"/>
        <end position="468"/>
    </location>
</feature>
<evidence type="ECO:0000256" key="1">
    <source>
        <dbReference type="ARBA" id="ARBA00004123"/>
    </source>
</evidence>
<keyword evidence="12" id="KW-0418">Kinase</keyword>
<dbReference type="EMBL" id="JPOX01000033">
    <property type="protein sequence ID" value="KFX43749.1"/>
    <property type="molecule type" value="Genomic_DNA"/>
</dbReference>
<dbReference type="InterPro" id="IPR037525">
    <property type="entry name" value="Velvet_dom"/>
</dbReference>
<protein>
    <recommendedName>
        <fullName evidence="8">Developmental and secondary metabolism regulator veA</fullName>
    </recommendedName>
    <alternativeName>
        <fullName evidence="9">Velvet complex subunit A</fullName>
    </alternativeName>
</protein>
<feature type="compositionally biased region" description="Basic and acidic residues" evidence="10">
    <location>
        <begin position="500"/>
        <end position="521"/>
    </location>
</feature>
<comment type="caution">
    <text evidence="12">The sequence shown here is derived from an EMBL/GenBank/DDBJ whole genome shotgun (WGS) entry which is preliminary data.</text>
</comment>
<evidence type="ECO:0000256" key="10">
    <source>
        <dbReference type="SAM" id="MobiDB-lite"/>
    </source>
</evidence>
<dbReference type="PROSITE" id="PS51821">
    <property type="entry name" value="VELVET"/>
    <property type="match status" value="1"/>
</dbReference>
<dbReference type="GO" id="GO:0005737">
    <property type="term" value="C:cytoplasm"/>
    <property type="evidence" value="ECO:0007669"/>
    <property type="project" value="UniProtKB-SubCell"/>
</dbReference>
<feature type="domain" description="Velvet" evidence="11">
    <location>
        <begin position="25"/>
        <end position="231"/>
    </location>
</feature>
<gene>
    <name evidence="12" type="ORF">GQ26_0330810</name>
</gene>
<keyword evidence="3" id="KW-0963">Cytoplasm</keyword>
<dbReference type="PANTHER" id="PTHR33572">
    <property type="entry name" value="SPORE DEVELOPMENT REGULATOR VOSA"/>
    <property type="match status" value="1"/>
</dbReference>
<feature type="region of interest" description="Disordered" evidence="10">
    <location>
        <begin position="495"/>
        <end position="571"/>
    </location>
</feature>
<dbReference type="GO" id="GO:0043455">
    <property type="term" value="P:regulation of secondary metabolic process"/>
    <property type="evidence" value="ECO:0007669"/>
    <property type="project" value="UniProtKB-ARBA"/>
</dbReference>
<organism evidence="12">
    <name type="scientific">Talaromyces marneffei PM1</name>
    <dbReference type="NCBI Taxonomy" id="1077442"/>
    <lineage>
        <taxon>Eukaryota</taxon>
        <taxon>Fungi</taxon>
        <taxon>Dikarya</taxon>
        <taxon>Ascomycota</taxon>
        <taxon>Pezizomycotina</taxon>
        <taxon>Eurotiomycetes</taxon>
        <taxon>Eurotiomycetidae</taxon>
        <taxon>Eurotiales</taxon>
        <taxon>Trichocomaceae</taxon>
        <taxon>Talaromyces</taxon>
        <taxon>Talaromyces sect. Talaromyces</taxon>
    </lineage>
</organism>
<feature type="compositionally biased region" description="Polar residues" evidence="10">
    <location>
        <begin position="382"/>
        <end position="402"/>
    </location>
</feature>
<feature type="compositionally biased region" description="Basic and acidic residues" evidence="10">
    <location>
        <begin position="548"/>
        <end position="563"/>
    </location>
</feature>
<evidence type="ECO:0000256" key="7">
    <source>
        <dbReference type="ARBA" id="ARBA00038005"/>
    </source>
</evidence>
<name>A0A093V176_TALMA</name>
<dbReference type="PANTHER" id="PTHR33572:SF14">
    <property type="entry name" value="DEVELOPMENTAL AND SECONDARY METABOLISM REGULATOR VEA"/>
    <property type="match status" value="1"/>
</dbReference>
<dbReference type="HOGENOM" id="CLU_022491_2_1_1"/>
<reference evidence="12" key="1">
    <citation type="journal article" date="2014" name="PLoS Genet.">
        <title>Signature Gene Expression Reveals Novel Clues to the Molecular Mechanisms of Dimorphic Transition in Penicillium marneffei.</title>
        <authorList>
            <person name="Yang E."/>
            <person name="Wang G."/>
            <person name="Cai J."/>
            <person name="Woo P.C."/>
            <person name="Lau S.K."/>
            <person name="Yuen K.-Y."/>
            <person name="Chow W.-N."/>
            <person name="Lin X."/>
        </authorList>
    </citation>
    <scope>NUCLEOTIDE SEQUENCE [LARGE SCALE GENOMIC DNA]</scope>
    <source>
        <strain evidence="12">PM1</strain>
    </source>
</reference>
<dbReference type="GO" id="GO:0034250">
    <property type="term" value="P:positive regulation of amide metabolic process"/>
    <property type="evidence" value="ECO:0007669"/>
    <property type="project" value="UniProtKB-ARBA"/>
</dbReference>
<sequence length="571" mass="62441">MAGVRPLMAPINETEHSCTRVSREGKRITYNLKVIQQPERARACGAGAKSSADRRPVDPPPVVELRVFESELDNDMNKTDITFAYNANFFLFATLENARPIAQVRNSGTPPICPVLTGVPVAGIAYLDRPAQAGYFIFPDLSVRHEGFYRLNFNLYEEVKDPKDIDKDAGLPVQPMVASNKPGAPKAFLNFRLEVKSTPFQVYSAKKFPGLATSTSLSRVVAEQGCRVRIRRDVRMRRRGEKSGKDYGDYEEDRYGRSPRYTTPTPVERPRSASNSTVEAPYPYPGQTPRRDSTHEYPGYQAHHSRAPPPPAPSTPYQHPHALQHAPPPPPPPPPPPAPASTSAAPGYLSFGSASATYQTPQLPAAPPPPPSHSIYPSGPSTPTSAYTTQPQLPHSRQPSNASDHEPAPQSYPTRSHHLPSILNPAPVDPPAYGGPSPSEVYPPATSTASVPPRPHTPLSSIMLPPISSLGQFAGSAPASDISQQRRPSYYPIETSLSKRTHEDSFGNYETHTHKSIRSENDYAGAGHQPTGPVSGKIHTFIEPDTSDWERPQMEYRRADGRMSSKAQLAV</sequence>
<evidence type="ECO:0000313" key="12">
    <source>
        <dbReference type="EMBL" id="KFX43749.1"/>
    </source>
</evidence>
<dbReference type="Gene3D" id="2.60.40.3960">
    <property type="entry name" value="Velvet domain"/>
    <property type="match status" value="1"/>
</dbReference>
<keyword evidence="5" id="KW-0804">Transcription</keyword>
<feature type="compositionally biased region" description="Basic and acidic residues" evidence="10">
    <location>
        <begin position="241"/>
        <end position="256"/>
    </location>
</feature>
<accession>A0A093V176</accession>
<evidence type="ECO:0000256" key="3">
    <source>
        <dbReference type="ARBA" id="ARBA00022490"/>
    </source>
</evidence>
<proteinExistence type="inferred from homology"/>
<dbReference type="Pfam" id="PF11754">
    <property type="entry name" value="Velvet"/>
    <property type="match status" value="2"/>
</dbReference>
<keyword evidence="6" id="KW-0539">Nucleus</keyword>
<comment type="similarity">
    <text evidence="7">Belongs to the velvet family. VeA subfamily.</text>
</comment>